<keyword evidence="2" id="KW-1185">Reference proteome</keyword>
<proteinExistence type="predicted"/>
<organism evidence="1 2">
    <name type="scientific">Cymbomonas tetramitiformis</name>
    <dbReference type="NCBI Taxonomy" id="36881"/>
    <lineage>
        <taxon>Eukaryota</taxon>
        <taxon>Viridiplantae</taxon>
        <taxon>Chlorophyta</taxon>
        <taxon>Pyramimonadophyceae</taxon>
        <taxon>Pyramimonadales</taxon>
        <taxon>Pyramimonadaceae</taxon>
        <taxon>Cymbomonas</taxon>
    </lineage>
</organism>
<accession>A0AAE0KXU1</accession>
<dbReference type="EMBL" id="LGRX02014431">
    <property type="protein sequence ID" value="KAK3264632.1"/>
    <property type="molecule type" value="Genomic_DNA"/>
</dbReference>
<name>A0AAE0KXU1_9CHLO</name>
<evidence type="ECO:0000313" key="2">
    <source>
        <dbReference type="Proteomes" id="UP001190700"/>
    </source>
</evidence>
<comment type="caution">
    <text evidence="1">The sequence shown here is derived from an EMBL/GenBank/DDBJ whole genome shotgun (WGS) entry which is preliminary data.</text>
</comment>
<reference evidence="1 2" key="1">
    <citation type="journal article" date="2015" name="Genome Biol. Evol.">
        <title>Comparative Genomics of a Bacterivorous Green Alga Reveals Evolutionary Causalities and Consequences of Phago-Mixotrophic Mode of Nutrition.</title>
        <authorList>
            <person name="Burns J.A."/>
            <person name="Paasch A."/>
            <person name="Narechania A."/>
            <person name="Kim E."/>
        </authorList>
    </citation>
    <scope>NUCLEOTIDE SEQUENCE [LARGE SCALE GENOMIC DNA]</scope>
    <source>
        <strain evidence="1 2">PLY_AMNH</strain>
    </source>
</reference>
<feature type="non-terminal residue" evidence="1">
    <location>
        <position position="94"/>
    </location>
</feature>
<evidence type="ECO:0000313" key="1">
    <source>
        <dbReference type="EMBL" id="KAK3264632.1"/>
    </source>
</evidence>
<protein>
    <submittedName>
        <fullName evidence="1">Uncharacterized protein</fullName>
    </submittedName>
</protein>
<sequence length="94" mass="10473">MGKAIDILLTAVEDQDSEKFLELCSQHNARTDGYDFEELLQTLPKREQPRLSVALDARVESSLTKLQSALENKDEENVADQEATLAILRGTAIL</sequence>
<dbReference type="Proteomes" id="UP001190700">
    <property type="component" value="Unassembled WGS sequence"/>
</dbReference>
<gene>
    <name evidence="1" type="ORF">CYMTET_26642</name>
</gene>
<dbReference type="AlphaFoldDB" id="A0AAE0KXU1"/>